<evidence type="ECO:0000256" key="3">
    <source>
        <dbReference type="ARBA" id="ARBA00010790"/>
    </source>
</evidence>
<dbReference type="PANTHER" id="PTHR11552:SF147">
    <property type="entry name" value="CHOLINE DEHYDROGENASE, MITOCHONDRIAL"/>
    <property type="match status" value="1"/>
</dbReference>
<evidence type="ECO:0000256" key="17">
    <source>
        <dbReference type="SAM" id="SignalP"/>
    </source>
</evidence>
<feature type="domain" description="Glucose-methanol-choline oxidoreductase N-terminal" evidence="18">
    <location>
        <begin position="308"/>
        <end position="322"/>
    </location>
</feature>
<sequence length="597" mass="63566">MHRVTFALPFWFCATFFLSCHAAIRQKIGDLPKGLNFDFIVVGGGTAGSVIASRLTEDPRFKVLVIEAGPSNEGVLNSQVPFLEPGLLGSPFDWNFTTVPQAAAAGRVINYPRGHILGGSSSINGMFYTRGSSSDFDRFARVTGDPRWSWDSLVPYFLKNEKWVPPADNHNTTGQFNPAFHNLKGTGMTSVSLSGFPQINTDGRSIQTTKDLKAEFPFNLDMNSGNPLGLGWLQSTTGNGERSSAATAYLTPLVVARPNLEIVLNTQVTRVLPVGSGPTLLSFLKIELSSGPGLTTITASKEVILSAGTINTPHLLLNSGIGDKAQLKNLGIASTLNLPSVGKNLTDQPLLHVSWFANSNNTIDTLKQNATLQAEALDEWEKKRMGPFVNTGINQVSWTRIPDNSPIFKTFADPSSGSNSPHIELVISNSGGFSVNPGNFVGAGLAVVTPVSRGSVSLKSNNPLDSPVIDLGLLTSDFDVLALKVGVATARRFFAGPAWKGYVLQPAGAFANVTTDQALEDFISINAFAAAHPVGTASMSAKDANFGVVDPDLKLKGAKGLRIVDASVMPFVPCAHTQAAVYAIAERAADLIKADWQ</sequence>
<keyword evidence="7" id="KW-0285">Flavoprotein</keyword>
<dbReference type="EMBL" id="KL142401">
    <property type="protein sequence ID" value="KDR69588.1"/>
    <property type="molecule type" value="Genomic_DNA"/>
</dbReference>
<dbReference type="GO" id="GO:0033718">
    <property type="term" value="F:pyranose dehydrogenase (acceptor) activity"/>
    <property type="evidence" value="ECO:0007669"/>
    <property type="project" value="UniProtKB-EC"/>
</dbReference>
<evidence type="ECO:0000256" key="2">
    <source>
        <dbReference type="ARBA" id="ARBA00004613"/>
    </source>
</evidence>
<name>A0A067SS46_GALM3</name>
<comment type="subunit">
    <text evidence="4">Monomer.</text>
</comment>
<dbReference type="Proteomes" id="UP000027222">
    <property type="component" value="Unassembled WGS sequence"/>
</dbReference>
<keyword evidence="8 16" id="KW-0274">FAD</keyword>
<dbReference type="STRING" id="685588.A0A067SS46"/>
<keyword evidence="20" id="KW-1185">Reference proteome</keyword>
<feature type="chain" id="PRO_5001646091" description="pyranose dehydrogenase (acceptor)" evidence="17">
    <location>
        <begin position="23"/>
        <end position="597"/>
    </location>
</feature>
<comment type="catalytic activity">
    <reaction evidence="14">
        <text>a pyranoside + acceptor = a pyranosid-3,4-diulose + reduced acceptor.</text>
        <dbReference type="EC" id="1.1.99.29"/>
    </reaction>
</comment>
<dbReference type="PROSITE" id="PS51257">
    <property type="entry name" value="PROKAR_LIPOPROTEIN"/>
    <property type="match status" value="1"/>
</dbReference>
<evidence type="ECO:0000256" key="14">
    <source>
        <dbReference type="ARBA" id="ARBA00034059"/>
    </source>
</evidence>
<comment type="catalytic activity">
    <reaction evidence="13">
        <text>a pyranoside + acceptor = a pyranosid-3-ulose + reduced acceptor.</text>
        <dbReference type="EC" id="1.1.99.29"/>
    </reaction>
</comment>
<protein>
    <recommendedName>
        <fullName evidence="5">pyranose dehydrogenase (acceptor)</fullName>
        <ecNumber evidence="5">1.1.99.29</ecNumber>
    </recommendedName>
</protein>
<evidence type="ECO:0000313" key="20">
    <source>
        <dbReference type="Proteomes" id="UP000027222"/>
    </source>
</evidence>
<feature type="signal peptide" evidence="17">
    <location>
        <begin position="1"/>
        <end position="22"/>
    </location>
</feature>
<dbReference type="GO" id="GO:0005576">
    <property type="term" value="C:extracellular region"/>
    <property type="evidence" value="ECO:0007669"/>
    <property type="project" value="UniProtKB-SubCell"/>
</dbReference>
<dbReference type="GO" id="GO:0050660">
    <property type="term" value="F:flavin adenine dinucleotide binding"/>
    <property type="evidence" value="ECO:0007669"/>
    <property type="project" value="InterPro"/>
</dbReference>
<comment type="cofactor">
    <cofactor evidence="1 16">
        <name>FAD</name>
        <dbReference type="ChEBI" id="CHEBI:57692"/>
    </cofactor>
</comment>
<evidence type="ECO:0000256" key="12">
    <source>
        <dbReference type="ARBA" id="ARBA00034029"/>
    </source>
</evidence>
<dbReference type="SUPFAM" id="SSF51905">
    <property type="entry name" value="FAD/NAD(P)-binding domain"/>
    <property type="match status" value="1"/>
</dbReference>
<dbReference type="PROSITE" id="PS00624">
    <property type="entry name" value="GMC_OXRED_2"/>
    <property type="match status" value="1"/>
</dbReference>
<comment type="function">
    <text evidence="9">Catalyzes the single-oxidation or sequential double oxidation reaction of carbohydrates primarily at carbon-2 and/or carbon-3 with the concomitant reduction of the flavin. The enzyme exhibits a broad sugar substrate specificity, oxidizing different aldopyranoses to the corresponding C-1, C-2, C-3 or C-1,2, C-2,3 and C-3,4 (di)dehydro sugars with substrate-specific regioselectivity. Accepts only a narrow range of electron acceptors such as substituted benzoquinones and complexed metal ions and reacts extremely slowly with O(2) as acceptor. May play a role in the natural recycling of plant matter by oxidizing all major monosaccharides in lignocellulose and by reducing quinone compounds or reactive radical species generated during lignin depolymerization.</text>
</comment>
<evidence type="ECO:0000256" key="13">
    <source>
        <dbReference type="ARBA" id="ARBA00034050"/>
    </source>
</evidence>
<organism evidence="19 20">
    <name type="scientific">Galerina marginata (strain CBS 339.88)</name>
    <dbReference type="NCBI Taxonomy" id="685588"/>
    <lineage>
        <taxon>Eukaryota</taxon>
        <taxon>Fungi</taxon>
        <taxon>Dikarya</taxon>
        <taxon>Basidiomycota</taxon>
        <taxon>Agaricomycotina</taxon>
        <taxon>Agaricomycetes</taxon>
        <taxon>Agaricomycetidae</taxon>
        <taxon>Agaricales</taxon>
        <taxon>Agaricineae</taxon>
        <taxon>Strophariaceae</taxon>
        <taxon>Galerina</taxon>
    </lineage>
</organism>
<evidence type="ECO:0000256" key="9">
    <source>
        <dbReference type="ARBA" id="ARBA00024699"/>
    </source>
</evidence>
<evidence type="ECO:0000256" key="1">
    <source>
        <dbReference type="ARBA" id="ARBA00001974"/>
    </source>
</evidence>
<dbReference type="InterPro" id="IPR036188">
    <property type="entry name" value="FAD/NAD-bd_sf"/>
</dbReference>
<comment type="catalytic activity">
    <reaction evidence="10">
        <text>pyranose + acceptor = pyranos-2-ulose + reduced acceptor.</text>
        <dbReference type="EC" id="1.1.99.29"/>
    </reaction>
</comment>
<evidence type="ECO:0000313" key="19">
    <source>
        <dbReference type="EMBL" id="KDR69588.1"/>
    </source>
</evidence>
<proteinExistence type="inferred from homology"/>
<dbReference type="HOGENOM" id="CLU_002865_6_3_1"/>
<reference evidence="20" key="1">
    <citation type="journal article" date="2014" name="Proc. Natl. Acad. Sci. U.S.A.">
        <title>Extensive sampling of basidiomycete genomes demonstrates inadequacy of the white-rot/brown-rot paradigm for wood decay fungi.</title>
        <authorList>
            <person name="Riley R."/>
            <person name="Salamov A.A."/>
            <person name="Brown D.W."/>
            <person name="Nagy L.G."/>
            <person name="Floudas D."/>
            <person name="Held B.W."/>
            <person name="Levasseur A."/>
            <person name="Lombard V."/>
            <person name="Morin E."/>
            <person name="Otillar R."/>
            <person name="Lindquist E.A."/>
            <person name="Sun H."/>
            <person name="LaButti K.M."/>
            <person name="Schmutz J."/>
            <person name="Jabbour D."/>
            <person name="Luo H."/>
            <person name="Baker S.E."/>
            <person name="Pisabarro A.G."/>
            <person name="Walton J.D."/>
            <person name="Blanchette R.A."/>
            <person name="Henrissat B."/>
            <person name="Martin F."/>
            <person name="Cullen D."/>
            <person name="Hibbett D.S."/>
            <person name="Grigoriev I.V."/>
        </authorList>
    </citation>
    <scope>NUCLEOTIDE SEQUENCE [LARGE SCALE GENOMIC DNA]</scope>
    <source>
        <strain evidence="20">CBS 339.88</strain>
    </source>
</reference>
<evidence type="ECO:0000256" key="8">
    <source>
        <dbReference type="ARBA" id="ARBA00022827"/>
    </source>
</evidence>
<evidence type="ECO:0000256" key="10">
    <source>
        <dbReference type="ARBA" id="ARBA00033986"/>
    </source>
</evidence>
<comment type="catalytic activity">
    <reaction evidence="12">
        <text>pyranose + acceptor = pyranos-3-ulose + reduced acceptor.</text>
        <dbReference type="EC" id="1.1.99.29"/>
    </reaction>
</comment>
<dbReference type="SUPFAM" id="SSF54373">
    <property type="entry name" value="FAD-linked reductases, C-terminal domain"/>
    <property type="match status" value="1"/>
</dbReference>
<evidence type="ECO:0000256" key="11">
    <source>
        <dbReference type="ARBA" id="ARBA00034010"/>
    </source>
</evidence>
<evidence type="ECO:0000256" key="5">
    <source>
        <dbReference type="ARBA" id="ARBA00013177"/>
    </source>
</evidence>
<evidence type="ECO:0000256" key="7">
    <source>
        <dbReference type="ARBA" id="ARBA00022630"/>
    </source>
</evidence>
<gene>
    <name evidence="19" type="ORF">GALMADRAFT_230577</name>
</gene>
<feature type="active site" description="Proton acceptor" evidence="15">
    <location>
        <position position="576"/>
    </location>
</feature>
<comment type="similarity">
    <text evidence="3">Belongs to the GMC oxidoreductase family.</text>
</comment>
<dbReference type="InterPro" id="IPR007867">
    <property type="entry name" value="GMC_OxRtase_C"/>
</dbReference>
<evidence type="ECO:0000256" key="16">
    <source>
        <dbReference type="PIRSR" id="PIRSR000137-2"/>
    </source>
</evidence>
<feature type="active site" description="Proton donor" evidence="15">
    <location>
        <position position="532"/>
    </location>
</feature>
<dbReference type="Pfam" id="PF00732">
    <property type="entry name" value="GMC_oxred_N"/>
    <property type="match status" value="1"/>
</dbReference>
<evidence type="ECO:0000259" key="18">
    <source>
        <dbReference type="PROSITE" id="PS00624"/>
    </source>
</evidence>
<dbReference type="PANTHER" id="PTHR11552">
    <property type="entry name" value="GLUCOSE-METHANOL-CHOLINE GMC OXIDOREDUCTASE"/>
    <property type="match status" value="1"/>
</dbReference>
<keyword evidence="6" id="KW-0964">Secreted</keyword>
<dbReference type="Pfam" id="PF05199">
    <property type="entry name" value="GMC_oxred_C"/>
    <property type="match status" value="1"/>
</dbReference>
<keyword evidence="17" id="KW-0732">Signal</keyword>
<dbReference type="OrthoDB" id="269227at2759"/>
<comment type="catalytic activity">
    <reaction evidence="11">
        <text>pyranose + acceptor = pyranos-2,3-diulose + reduced acceptor.</text>
        <dbReference type="EC" id="1.1.99.29"/>
    </reaction>
</comment>
<dbReference type="InterPro" id="IPR000172">
    <property type="entry name" value="GMC_OxRdtase_N"/>
</dbReference>
<accession>A0A067SS46</accession>
<dbReference type="EC" id="1.1.99.29" evidence="5"/>
<dbReference type="AlphaFoldDB" id="A0A067SS46"/>
<evidence type="ECO:0000256" key="6">
    <source>
        <dbReference type="ARBA" id="ARBA00022525"/>
    </source>
</evidence>
<dbReference type="Gene3D" id="3.30.560.10">
    <property type="entry name" value="Glucose Oxidase, domain 3"/>
    <property type="match status" value="1"/>
</dbReference>
<evidence type="ECO:0000256" key="15">
    <source>
        <dbReference type="PIRSR" id="PIRSR000137-1"/>
    </source>
</evidence>
<feature type="binding site" evidence="16">
    <location>
        <position position="268"/>
    </location>
    <ligand>
        <name>FAD</name>
        <dbReference type="ChEBI" id="CHEBI:57692"/>
    </ligand>
</feature>
<comment type="subcellular location">
    <subcellularLocation>
        <location evidence="2">Secreted</location>
    </subcellularLocation>
</comment>
<dbReference type="InterPro" id="IPR012132">
    <property type="entry name" value="GMC_OxRdtase"/>
</dbReference>
<evidence type="ECO:0000256" key="4">
    <source>
        <dbReference type="ARBA" id="ARBA00011245"/>
    </source>
</evidence>
<dbReference type="PIRSF" id="PIRSF000137">
    <property type="entry name" value="Alcohol_oxidase"/>
    <property type="match status" value="1"/>
</dbReference>
<dbReference type="Gene3D" id="3.50.50.60">
    <property type="entry name" value="FAD/NAD(P)-binding domain"/>
    <property type="match status" value="1"/>
</dbReference>